<evidence type="ECO:0000256" key="1">
    <source>
        <dbReference type="SAM" id="MobiDB-lite"/>
    </source>
</evidence>
<evidence type="ECO:0000313" key="3">
    <source>
        <dbReference type="EMBL" id="KAG8225156.1"/>
    </source>
</evidence>
<proteinExistence type="predicted"/>
<dbReference type="GO" id="GO:0005634">
    <property type="term" value="C:nucleus"/>
    <property type="evidence" value="ECO:0007669"/>
    <property type="project" value="TreeGrafter"/>
</dbReference>
<dbReference type="Proteomes" id="UP000792457">
    <property type="component" value="Unassembled WGS sequence"/>
</dbReference>
<evidence type="ECO:0000313" key="4">
    <source>
        <dbReference type="Proteomes" id="UP000792457"/>
    </source>
</evidence>
<dbReference type="PROSITE" id="PS50011">
    <property type="entry name" value="PROTEIN_KINASE_DOM"/>
    <property type="match status" value="1"/>
</dbReference>
<dbReference type="GO" id="GO:0031434">
    <property type="term" value="F:mitogen-activated protein kinase kinase binding"/>
    <property type="evidence" value="ECO:0007669"/>
    <property type="project" value="TreeGrafter"/>
</dbReference>
<evidence type="ECO:0000259" key="2">
    <source>
        <dbReference type="PROSITE" id="PS50011"/>
    </source>
</evidence>
<feature type="domain" description="Protein kinase" evidence="2">
    <location>
        <begin position="1"/>
        <end position="176"/>
    </location>
</feature>
<dbReference type="PANTHER" id="PTHR22961">
    <property type="entry name" value="SER/THR PROTEIN KINASE-TRB"/>
    <property type="match status" value="1"/>
</dbReference>
<dbReference type="InterPro" id="IPR011009">
    <property type="entry name" value="Kinase-like_dom_sf"/>
</dbReference>
<gene>
    <name evidence="3" type="ORF">J437_LFUL006180</name>
</gene>
<name>A0A8K0NX22_LADFU</name>
<dbReference type="SUPFAM" id="SSF56112">
    <property type="entry name" value="Protein kinase-like (PK-like)"/>
    <property type="match status" value="1"/>
</dbReference>
<dbReference type="EMBL" id="KZ308225">
    <property type="protein sequence ID" value="KAG8225156.1"/>
    <property type="molecule type" value="Genomic_DNA"/>
</dbReference>
<feature type="region of interest" description="Disordered" evidence="1">
    <location>
        <begin position="182"/>
        <end position="206"/>
    </location>
</feature>
<reference evidence="3" key="2">
    <citation type="submission" date="2017-10" db="EMBL/GenBank/DDBJ databases">
        <title>Ladona fulva Genome sequencing and assembly.</title>
        <authorList>
            <person name="Murali S."/>
            <person name="Richards S."/>
            <person name="Bandaranaike D."/>
            <person name="Bellair M."/>
            <person name="Blankenburg K."/>
            <person name="Chao H."/>
            <person name="Dinh H."/>
            <person name="Doddapaneni H."/>
            <person name="Dugan-Rocha S."/>
            <person name="Elkadiri S."/>
            <person name="Gnanaolivu R."/>
            <person name="Hernandez B."/>
            <person name="Skinner E."/>
            <person name="Javaid M."/>
            <person name="Lee S."/>
            <person name="Li M."/>
            <person name="Ming W."/>
            <person name="Munidasa M."/>
            <person name="Muniz J."/>
            <person name="Nguyen L."/>
            <person name="Hughes D."/>
            <person name="Osuji N."/>
            <person name="Pu L.-L."/>
            <person name="Puazo M."/>
            <person name="Qu C."/>
            <person name="Quiroz J."/>
            <person name="Raj R."/>
            <person name="Weissenberger G."/>
            <person name="Xin Y."/>
            <person name="Zou X."/>
            <person name="Han Y."/>
            <person name="Worley K."/>
            <person name="Muzny D."/>
            <person name="Gibbs R."/>
        </authorList>
    </citation>
    <scope>NUCLEOTIDE SEQUENCE</scope>
    <source>
        <strain evidence="3">Sampled in the wild</strain>
    </source>
</reference>
<dbReference type="GO" id="GO:0004672">
    <property type="term" value="F:protein kinase activity"/>
    <property type="evidence" value="ECO:0007669"/>
    <property type="project" value="InterPro"/>
</dbReference>
<dbReference type="InterPro" id="IPR024104">
    <property type="entry name" value="Tribbles/Ser_Thr_kinase_40"/>
</dbReference>
<protein>
    <recommendedName>
        <fullName evidence="2">Protein kinase domain-containing protein</fullName>
    </recommendedName>
</protein>
<dbReference type="GO" id="GO:0005524">
    <property type="term" value="F:ATP binding"/>
    <property type="evidence" value="ECO:0007669"/>
    <property type="project" value="InterPro"/>
</dbReference>
<comment type="caution">
    <text evidence="3">The sequence shown here is derived from an EMBL/GenBank/DDBJ whole genome shotgun (WGS) entry which is preliminary data.</text>
</comment>
<dbReference type="Pfam" id="PF00069">
    <property type="entry name" value="Pkinase"/>
    <property type="match status" value="1"/>
</dbReference>
<dbReference type="OrthoDB" id="410920at2759"/>
<dbReference type="SMART" id="SM00220">
    <property type="entry name" value="S_TKc"/>
    <property type="match status" value="1"/>
</dbReference>
<accession>A0A8K0NX22</accession>
<organism evidence="3 4">
    <name type="scientific">Ladona fulva</name>
    <name type="common">Scarce chaser dragonfly</name>
    <name type="synonym">Libellula fulva</name>
    <dbReference type="NCBI Taxonomy" id="123851"/>
    <lineage>
        <taxon>Eukaryota</taxon>
        <taxon>Metazoa</taxon>
        <taxon>Ecdysozoa</taxon>
        <taxon>Arthropoda</taxon>
        <taxon>Hexapoda</taxon>
        <taxon>Insecta</taxon>
        <taxon>Pterygota</taxon>
        <taxon>Palaeoptera</taxon>
        <taxon>Odonata</taxon>
        <taxon>Epiprocta</taxon>
        <taxon>Anisoptera</taxon>
        <taxon>Libelluloidea</taxon>
        <taxon>Libellulidae</taxon>
        <taxon>Ladona</taxon>
    </lineage>
</organism>
<reference evidence="3" key="1">
    <citation type="submission" date="2013-04" db="EMBL/GenBank/DDBJ databases">
        <authorList>
            <person name="Qu J."/>
            <person name="Murali S.C."/>
            <person name="Bandaranaike D."/>
            <person name="Bellair M."/>
            <person name="Blankenburg K."/>
            <person name="Chao H."/>
            <person name="Dinh H."/>
            <person name="Doddapaneni H."/>
            <person name="Downs B."/>
            <person name="Dugan-Rocha S."/>
            <person name="Elkadiri S."/>
            <person name="Gnanaolivu R.D."/>
            <person name="Hernandez B."/>
            <person name="Javaid M."/>
            <person name="Jayaseelan J.C."/>
            <person name="Lee S."/>
            <person name="Li M."/>
            <person name="Ming W."/>
            <person name="Munidasa M."/>
            <person name="Muniz J."/>
            <person name="Nguyen L."/>
            <person name="Ongeri F."/>
            <person name="Osuji N."/>
            <person name="Pu L.-L."/>
            <person name="Puazo M."/>
            <person name="Qu C."/>
            <person name="Quiroz J."/>
            <person name="Raj R."/>
            <person name="Weissenberger G."/>
            <person name="Xin Y."/>
            <person name="Zou X."/>
            <person name="Han Y."/>
            <person name="Richards S."/>
            <person name="Worley K."/>
            <person name="Muzny D."/>
            <person name="Gibbs R."/>
        </authorList>
    </citation>
    <scope>NUCLEOTIDE SEQUENCE</scope>
    <source>
        <strain evidence="3">Sampled in the wild</strain>
    </source>
</reference>
<sequence>MFFFLPLERLVTNHACFFSICRTHLRLESLEDAVVIGNGSSPLADDSYSYDPAFPSSYTCTGREEMDERVAELDDSLEEKRGCPAYVSPEILRSGEKYSGRAADMWSLGVVLYTMLVGRYPFNDSEHASLFAKISRGRFGLPDTLSPRARCLVRSLLRRDPMERLNAADVLLHPWLAPSVDGNVREDEEEDEVDGPGAEGKICRRLPSPRCGRDRDRVVPDWSGE</sequence>
<dbReference type="Gene3D" id="1.10.510.10">
    <property type="entry name" value="Transferase(Phosphotransferase) domain 1"/>
    <property type="match status" value="1"/>
</dbReference>
<keyword evidence="4" id="KW-1185">Reference proteome</keyword>
<dbReference type="GO" id="GO:0032436">
    <property type="term" value="P:positive regulation of proteasomal ubiquitin-dependent protein catabolic process"/>
    <property type="evidence" value="ECO:0007669"/>
    <property type="project" value="TreeGrafter"/>
</dbReference>
<dbReference type="InterPro" id="IPR000719">
    <property type="entry name" value="Prot_kinase_dom"/>
</dbReference>
<dbReference type="AlphaFoldDB" id="A0A8K0NX22"/>
<dbReference type="PANTHER" id="PTHR22961:SF13">
    <property type="entry name" value="TRIBBLES"/>
    <property type="match status" value="1"/>
</dbReference>